<sequence>MAAWDPPFNETIFRELSDSSYFSSDRVEQAAVAVTMPAMHNRAIPLAQIPSIFAPLFPASYRTKNATRKPFIVSASCASAKADLSVEKLNEIHGWLWLAGRPMPPRPLNYQQASSREIILNENADMHLVWDVSRRIFLKPLPRYLLSHEFWQNNLATDHEFYKSAFGFMLSYAALIQYESDFFIAKEKHLIPENLTWESWIDMVNQLLDNELDKKVNIRYRYGELRLSRLNKIFWMHGYFRGYSFRYQTYGELLTANLAPIAAATVYIALVLTAMQVGLATPQLADNDAFQRVSCGFAIKNDLSLNSYWPVLSQHDLELKMLASTMLLYQFPISHTYTDGALLAPNTPHSDTPLSDSYPGKSCQPP</sequence>
<accession>A0A8H4SQK2</accession>
<evidence type="ECO:0000313" key="1">
    <source>
        <dbReference type="EMBL" id="KAF4943722.1"/>
    </source>
</evidence>
<dbReference type="Proteomes" id="UP000604273">
    <property type="component" value="Unassembled WGS sequence"/>
</dbReference>
<organism evidence="1 2">
    <name type="scientific">Fusarium gaditjirri</name>
    <dbReference type="NCBI Taxonomy" id="282569"/>
    <lineage>
        <taxon>Eukaryota</taxon>
        <taxon>Fungi</taxon>
        <taxon>Dikarya</taxon>
        <taxon>Ascomycota</taxon>
        <taxon>Pezizomycotina</taxon>
        <taxon>Sordariomycetes</taxon>
        <taxon>Hypocreomycetidae</taxon>
        <taxon>Hypocreales</taxon>
        <taxon>Nectriaceae</taxon>
        <taxon>Fusarium</taxon>
        <taxon>Fusarium nisikadoi species complex</taxon>
    </lineage>
</organism>
<dbReference type="AlphaFoldDB" id="A0A8H4SQK2"/>
<keyword evidence="2" id="KW-1185">Reference proteome</keyword>
<dbReference type="EMBL" id="JABFAI010000506">
    <property type="protein sequence ID" value="KAF4943722.1"/>
    <property type="molecule type" value="Genomic_DNA"/>
</dbReference>
<dbReference type="PANTHER" id="PTHR34414:SF1">
    <property type="entry name" value="SUBTILISIN-LIKE SERINE PROTEASE"/>
    <property type="match status" value="1"/>
</dbReference>
<protein>
    <submittedName>
        <fullName evidence="1">Uncharacterized protein</fullName>
    </submittedName>
</protein>
<reference evidence="1" key="2">
    <citation type="submission" date="2020-05" db="EMBL/GenBank/DDBJ databases">
        <authorList>
            <person name="Kim H.-S."/>
            <person name="Proctor R.H."/>
            <person name="Brown D.W."/>
        </authorList>
    </citation>
    <scope>NUCLEOTIDE SEQUENCE</scope>
    <source>
        <strain evidence="1">NRRL 45417</strain>
    </source>
</reference>
<dbReference type="PANTHER" id="PTHR34414">
    <property type="entry name" value="HET DOMAIN-CONTAINING PROTEIN-RELATED"/>
    <property type="match status" value="1"/>
</dbReference>
<dbReference type="InterPro" id="IPR046536">
    <property type="entry name" value="DUF6601"/>
</dbReference>
<evidence type="ECO:0000313" key="2">
    <source>
        <dbReference type="Proteomes" id="UP000604273"/>
    </source>
</evidence>
<dbReference type="Pfam" id="PF20246">
    <property type="entry name" value="DUF6601"/>
    <property type="match status" value="1"/>
</dbReference>
<dbReference type="OrthoDB" id="5086500at2759"/>
<gene>
    <name evidence="1" type="ORF">FGADI_13215</name>
</gene>
<proteinExistence type="predicted"/>
<comment type="caution">
    <text evidence="1">The sequence shown here is derived from an EMBL/GenBank/DDBJ whole genome shotgun (WGS) entry which is preliminary data.</text>
</comment>
<name>A0A8H4SQK2_9HYPO</name>
<reference evidence="1" key="1">
    <citation type="journal article" date="2020" name="BMC Genomics">
        <title>Correction to: Identification and distribution of gene clusters required for synthesis of sphingolipid metabolism inhibitors in diverse species of the filamentous fungus Fusarium.</title>
        <authorList>
            <person name="Kim H.S."/>
            <person name="Lohmar J.M."/>
            <person name="Busman M."/>
            <person name="Brown D.W."/>
            <person name="Naumann T.A."/>
            <person name="Divon H.H."/>
            <person name="Lysoe E."/>
            <person name="Uhlig S."/>
            <person name="Proctor R.H."/>
        </authorList>
    </citation>
    <scope>NUCLEOTIDE SEQUENCE</scope>
    <source>
        <strain evidence="1">NRRL 45417</strain>
    </source>
</reference>